<evidence type="ECO:0000313" key="2">
    <source>
        <dbReference type="Proteomes" id="UP001320420"/>
    </source>
</evidence>
<protein>
    <submittedName>
        <fullName evidence="1">Uncharacterized protein</fullName>
    </submittedName>
</protein>
<reference evidence="1 2" key="1">
    <citation type="submission" date="2024-02" db="EMBL/GenBank/DDBJ databases">
        <title>De novo assembly and annotation of 12 fungi associated with fruit tree decline syndrome in Ontario, Canada.</title>
        <authorList>
            <person name="Sulman M."/>
            <person name="Ellouze W."/>
            <person name="Ilyukhin E."/>
        </authorList>
    </citation>
    <scope>NUCLEOTIDE SEQUENCE [LARGE SCALE GENOMIC DNA]</scope>
    <source>
        <strain evidence="1 2">M11/M66-122</strain>
    </source>
</reference>
<dbReference type="Proteomes" id="UP001320420">
    <property type="component" value="Unassembled WGS sequence"/>
</dbReference>
<dbReference type="EMBL" id="JAKJXP020000042">
    <property type="protein sequence ID" value="KAK7751986.1"/>
    <property type="molecule type" value="Genomic_DNA"/>
</dbReference>
<keyword evidence="2" id="KW-1185">Reference proteome</keyword>
<organism evidence="1 2">
    <name type="scientific">Diatrype stigma</name>
    <dbReference type="NCBI Taxonomy" id="117547"/>
    <lineage>
        <taxon>Eukaryota</taxon>
        <taxon>Fungi</taxon>
        <taxon>Dikarya</taxon>
        <taxon>Ascomycota</taxon>
        <taxon>Pezizomycotina</taxon>
        <taxon>Sordariomycetes</taxon>
        <taxon>Xylariomycetidae</taxon>
        <taxon>Xylariales</taxon>
        <taxon>Diatrypaceae</taxon>
        <taxon>Diatrype</taxon>
    </lineage>
</organism>
<dbReference type="AlphaFoldDB" id="A0AAN9YPB8"/>
<comment type="caution">
    <text evidence="1">The sequence shown here is derived from an EMBL/GenBank/DDBJ whole genome shotgun (WGS) entry which is preliminary data.</text>
</comment>
<sequence length="200" mass="22205">MDVYLAFGRRPSTGYRPPTGYCQPTIGGYRNGLANRHVPAPAPVQAAAPAPFRAPIAKMIETPALDVLADVAVAARAEIIRDLQNKALDLQIRVADLQSLITGISFDIYDTDHMVTQGVERRPQLAADIAALQHRLGRGNAADDQRYQLLRLDLQVLDKDIVRGQHALRHSSASLKFLREYLPKLQAELHDAEQKLRERS</sequence>
<evidence type="ECO:0000313" key="1">
    <source>
        <dbReference type="EMBL" id="KAK7751986.1"/>
    </source>
</evidence>
<accession>A0AAN9YPB8</accession>
<gene>
    <name evidence="1" type="ORF">SLS62_005948</name>
</gene>
<proteinExistence type="predicted"/>
<name>A0AAN9YPB8_9PEZI</name>